<dbReference type="Gene3D" id="1.20.1270.60">
    <property type="entry name" value="Arfaptin homology (AH) domain/BAR domain"/>
    <property type="match status" value="1"/>
</dbReference>
<protein>
    <submittedName>
        <fullName evidence="2">Proline-serine-threonine phosphatase interacting protein 1</fullName>
    </submittedName>
</protein>
<dbReference type="AlphaFoldDB" id="A0A8C5X579"/>
<dbReference type="GO" id="GO:0030041">
    <property type="term" value="P:actin filament polymerization"/>
    <property type="evidence" value="ECO:0007669"/>
    <property type="project" value="TreeGrafter"/>
</dbReference>
<organism evidence="2 3">
    <name type="scientific">Malurus cyaneus samueli</name>
    <dbReference type="NCBI Taxonomy" id="2593467"/>
    <lineage>
        <taxon>Eukaryota</taxon>
        <taxon>Metazoa</taxon>
        <taxon>Chordata</taxon>
        <taxon>Craniata</taxon>
        <taxon>Vertebrata</taxon>
        <taxon>Euteleostomi</taxon>
        <taxon>Archelosauria</taxon>
        <taxon>Archosauria</taxon>
        <taxon>Dinosauria</taxon>
        <taxon>Saurischia</taxon>
        <taxon>Theropoda</taxon>
        <taxon>Coelurosauria</taxon>
        <taxon>Aves</taxon>
        <taxon>Neognathae</taxon>
        <taxon>Neoaves</taxon>
        <taxon>Telluraves</taxon>
        <taxon>Australaves</taxon>
        <taxon>Passeriformes</taxon>
        <taxon>Meliphagoidea</taxon>
        <taxon>Maluridae</taxon>
        <taxon>Malurus</taxon>
    </lineage>
</organism>
<dbReference type="Proteomes" id="UP000694560">
    <property type="component" value="Unplaced"/>
</dbReference>
<reference evidence="2" key="2">
    <citation type="submission" date="2025-09" db="UniProtKB">
        <authorList>
            <consortium name="Ensembl"/>
        </authorList>
    </citation>
    <scope>IDENTIFICATION</scope>
</reference>
<dbReference type="InterPro" id="IPR027267">
    <property type="entry name" value="AH/BAR_dom_sf"/>
</dbReference>
<dbReference type="PANTHER" id="PTHR23065:SF51">
    <property type="entry name" value="PROLINE-SERINE-THREONINE PHOSPHATASE-INTERACTING PROTEIN 1"/>
    <property type="match status" value="1"/>
</dbReference>
<sequence length="112" mass="13018">FQVKMKTLLRTGLTLNKIIPPHNATQAEERYGKELVQIARKAGGQTEINTLKAAFEMLKQQIESVGNSHIQLAVMLREELKGIEEFRERQKEQRKKVRNWRTVETDWVNGLC</sequence>
<dbReference type="InterPro" id="IPR001060">
    <property type="entry name" value="FCH_dom"/>
</dbReference>
<proteinExistence type="predicted"/>
<feature type="domain" description="FCH" evidence="1">
    <location>
        <begin position="26"/>
        <end position="71"/>
    </location>
</feature>
<accession>A0A8C5X579</accession>
<dbReference type="Ensembl" id="ENSMCST00000011790.1">
    <property type="protein sequence ID" value="ENSMCSP00000011491.1"/>
    <property type="gene ID" value="ENSMCSG00000008042.1"/>
</dbReference>
<keyword evidence="3" id="KW-1185">Reference proteome</keyword>
<dbReference type="Pfam" id="PF00611">
    <property type="entry name" value="FCH"/>
    <property type="match status" value="1"/>
</dbReference>
<reference evidence="2" key="1">
    <citation type="submission" date="2025-08" db="UniProtKB">
        <authorList>
            <consortium name="Ensembl"/>
        </authorList>
    </citation>
    <scope>IDENTIFICATION</scope>
</reference>
<dbReference type="GO" id="GO:0005884">
    <property type="term" value="C:actin filament"/>
    <property type="evidence" value="ECO:0007669"/>
    <property type="project" value="TreeGrafter"/>
</dbReference>
<name>A0A8C5X579_9PASS</name>
<dbReference type="GO" id="GO:0051015">
    <property type="term" value="F:actin filament binding"/>
    <property type="evidence" value="ECO:0007669"/>
    <property type="project" value="TreeGrafter"/>
</dbReference>
<dbReference type="PANTHER" id="PTHR23065">
    <property type="entry name" value="PROLINE-SERINE-THREONINE PHOSPHATASE INTERACTING PROTEIN 1"/>
    <property type="match status" value="1"/>
</dbReference>
<evidence type="ECO:0000313" key="3">
    <source>
        <dbReference type="Proteomes" id="UP000694560"/>
    </source>
</evidence>
<dbReference type="SUPFAM" id="SSF103657">
    <property type="entry name" value="BAR/IMD domain-like"/>
    <property type="match status" value="1"/>
</dbReference>
<evidence type="ECO:0000313" key="2">
    <source>
        <dbReference type="Ensembl" id="ENSMCSP00000011491.1"/>
    </source>
</evidence>
<dbReference type="GO" id="GO:0005737">
    <property type="term" value="C:cytoplasm"/>
    <property type="evidence" value="ECO:0007669"/>
    <property type="project" value="TreeGrafter"/>
</dbReference>
<dbReference type="GO" id="GO:0005886">
    <property type="term" value="C:plasma membrane"/>
    <property type="evidence" value="ECO:0007669"/>
    <property type="project" value="TreeGrafter"/>
</dbReference>
<evidence type="ECO:0000259" key="1">
    <source>
        <dbReference type="Pfam" id="PF00611"/>
    </source>
</evidence>